<evidence type="ECO:0008006" key="3">
    <source>
        <dbReference type="Google" id="ProtNLM"/>
    </source>
</evidence>
<keyword evidence="1" id="KW-1133">Transmembrane helix</keyword>
<dbReference type="InterPro" id="IPR036514">
    <property type="entry name" value="SGNH_hydro_sf"/>
</dbReference>
<evidence type="ECO:0000313" key="2">
    <source>
        <dbReference type="EMBL" id="SVB89594.1"/>
    </source>
</evidence>
<reference evidence="2" key="1">
    <citation type="submission" date="2018-05" db="EMBL/GenBank/DDBJ databases">
        <authorList>
            <person name="Lanie J.A."/>
            <person name="Ng W.-L."/>
            <person name="Kazmierczak K.M."/>
            <person name="Andrzejewski T.M."/>
            <person name="Davidsen T.M."/>
            <person name="Wayne K.J."/>
            <person name="Tettelin H."/>
            <person name="Glass J.I."/>
            <person name="Rusch D."/>
            <person name="Podicherti R."/>
            <person name="Tsui H.-C.T."/>
            <person name="Winkler M.E."/>
        </authorList>
    </citation>
    <scope>NUCLEOTIDE SEQUENCE</scope>
</reference>
<sequence length="366" mass="41812">MKQSMRWTRIFAVNFILFISVIIIAEFVLRFEYPVPEKVFHFDKNYIIWSNTLTSWRFKSGSESEMSNGYFREKIIIDSEGFRSDEGSEGQKSDSRLVNKNPYAIVIGDSQSFGHGIASSKTYSSIINKLIEDEFGGSIFLRNFSMPGTGPFEYNAALDYLIVRYSPRLIIIGLTDNDLCEATTEKYHLSQKKKEMILKNRWSSYTSFFSNPGKYIYYRTAIGLLLQSALSRLRSFFVSKDTPVLDPFFEKCNESILAFVQRFSKKLTERNIKAIFVSIPNGSRVIAAAIDSELHRQLALRQIISNLEDASATENYIFVDPMSNLVDHFITHEYLRESIMLPVDSHNNGLSNKVIAQTIIASGAMQ</sequence>
<keyword evidence="1" id="KW-0812">Transmembrane</keyword>
<proteinExistence type="predicted"/>
<dbReference type="EMBL" id="UINC01062716">
    <property type="protein sequence ID" value="SVB89594.1"/>
    <property type="molecule type" value="Genomic_DNA"/>
</dbReference>
<dbReference type="SUPFAM" id="SSF52266">
    <property type="entry name" value="SGNH hydrolase"/>
    <property type="match status" value="1"/>
</dbReference>
<protein>
    <recommendedName>
        <fullName evidence="3">SGNH hydrolase-type esterase domain-containing protein</fullName>
    </recommendedName>
</protein>
<gene>
    <name evidence="2" type="ORF">METZ01_LOCUS242448</name>
</gene>
<feature type="transmembrane region" description="Helical" evidence="1">
    <location>
        <begin position="12"/>
        <end position="31"/>
    </location>
</feature>
<dbReference type="Gene3D" id="3.40.50.1110">
    <property type="entry name" value="SGNH hydrolase"/>
    <property type="match status" value="1"/>
</dbReference>
<name>A0A382HQD9_9ZZZZ</name>
<dbReference type="AlphaFoldDB" id="A0A382HQD9"/>
<evidence type="ECO:0000256" key="1">
    <source>
        <dbReference type="SAM" id="Phobius"/>
    </source>
</evidence>
<accession>A0A382HQD9</accession>
<keyword evidence="1" id="KW-0472">Membrane</keyword>
<organism evidence="2">
    <name type="scientific">marine metagenome</name>
    <dbReference type="NCBI Taxonomy" id="408172"/>
    <lineage>
        <taxon>unclassified sequences</taxon>
        <taxon>metagenomes</taxon>
        <taxon>ecological metagenomes</taxon>
    </lineage>
</organism>
<dbReference type="CDD" id="cd00229">
    <property type="entry name" value="SGNH_hydrolase"/>
    <property type="match status" value="1"/>
</dbReference>